<dbReference type="Proteomes" id="UP000011115">
    <property type="component" value="Unassembled WGS sequence"/>
</dbReference>
<feature type="compositionally biased region" description="Low complexity" evidence="1">
    <location>
        <begin position="532"/>
        <end position="544"/>
    </location>
</feature>
<name>M1DHW5_SOLTU</name>
<protein>
    <submittedName>
        <fullName evidence="2">GA24436</fullName>
    </submittedName>
</protein>
<dbReference type="InParanoid" id="M1DHW5"/>
<dbReference type="AlphaFoldDB" id="M1DHW5"/>
<dbReference type="PaxDb" id="4113-PGSC0003DMT400089306"/>
<feature type="compositionally biased region" description="Polar residues" evidence="1">
    <location>
        <begin position="178"/>
        <end position="191"/>
    </location>
</feature>
<feature type="compositionally biased region" description="Polar residues" evidence="1">
    <location>
        <begin position="376"/>
        <end position="395"/>
    </location>
</feature>
<dbReference type="Gramene" id="PGSC0003DMT400089306">
    <property type="protein sequence ID" value="PGSC0003DMT400089306"/>
    <property type="gene ID" value="PGSC0003DMG400038877"/>
</dbReference>
<feature type="region of interest" description="Disordered" evidence="1">
    <location>
        <begin position="119"/>
        <end position="191"/>
    </location>
</feature>
<accession>M1DHW5</accession>
<feature type="region of interest" description="Disordered" evidence="1">
    <location>
        <begin position="58"/>
        <end position="86"/>
    </location>
</feature>
<proteinExistence type="predicted"/>
<feature type="compositionally biased region" description="Basic and acidic residues" evidence="1">
    <location>
        <begin position="435"/>
        <end position="451"/>
    </location>
</feature>
<feature type="compositionally biased region" description="Polar residues" evidence="1">
    <location>
        <begin position="505"/>
        <end position="521"/>
    </location>
</feature>
<dbReference type="EnsemblPlants" id="PGSC0003DMT400089306">
    <property type="protein sequence ID" value="PGSC0003DMT400089306"/>
    <property type="gene ID" value="PGSC0003DMG400038877"/>
</dbReference>
<reference evidence="3" key="1">
    <citation type="journal article" date="2011" name="Nature">
        <title>Genome sequence and analysis of the tuber crop potato.</title>
        <authorList>
            <consortium name="The Potato Genome Sequencing Consortium"/>
        </authorList>
    </citation>
    <scope>NUCLEOTIDE SEQUENCE [LARGE SCALE GENOMIC DNA]</scope>
    <source>
        <strain evidence="3">cv. DM1-3 516 R44</strain>
    </source>
</reference>
<feature type="region of interest" description="Disordered" evidence="1">
    <location>
        <begin position="1"/>
        <end position="38"/>
    </location>
</feature>
<feature type="compositionally biased region" description="Basic and acidic residues" evidence="1">
    <location>
        <begin position="136"/>
        <end position="148"/>
    </location>
</feature>
<evidence type="ECO:0000256" key="1">
    <source>
        <dbReference type="SAM" id="MobiDB-lite"/>
    </source>
</evidence>
<organism evidence="2 3">
    <name type="scientific">Solanum tuberosum</name>
    <name type="common">Potato</name>
    <dbReference type="NCBI Taxonomy" id="4113"/>
    <lineage>
        <taxon>Eukaryota</taxon>
        <taxon>Viridiplantae</taxon>
        <taxon>Streptophyta</taxon>
        <taxon>Embryophyta</taxon>
        <taxon>Tracheophyta</taxon>
        <taxon>Spermatophyta</taxon>
        <taxon>Magnoliopsida</taxon>
        <taxon>eudicotyledons</taxon>
        <taxon>Gunneridae</taxon>
        <taxon>Pentapetalae</taxon>
        <taxon>asterids</taxon>
        <taxon>lamiids</taxon>
        <taxon>Solanales</taxon>
        <taxon>Solanaceae</taxon>
        <taxon>Solanoideae</taxon>
        <taxon>Solaneae</taxon>
        <taxon>Solanum</taxon>
    </lineage>
</organism>
<sequence length="552" mass="61271">MQENGLDEQQANDQATRILNSENSSDEAHSSNFPFGIKGNSYTITRIPIIYPMQVATAKDKPTEDNGQVQRQRKDQPGPLKQSTGKELQTGIAAAKINSQSLVANTEAQSHNVRNEHISRTVEESKQQQHTNQQQETKKGLQNHHEQAVDQEEQWQVQKRKQTKNQEQTPPKTAWRPVSTQDKTTKSSMQQAPSIAGILSNIPTNNNYTNLVMQEQPNKGIAGDNTNKGKSAQEVQTIEGSRDDSPKESNHNATIVIKDHVTDNCYNKTSDIDLSLPLPHSPNIIYVDAENYDEVCGGMDGGCQEKPTNLQERVTKGGSLTHVLHEVVHTDHRIDLRASATPISVQNSQNVQENVNKNHKGQIADTGQVQKEPVDPTNQGTEVQNRGTEQIQNTADPPGKGTTGNLQDQNEAQRKTRNNKSQGKISKKKRNAIKRRQEAEAARLGIKEGTTHKSHPQGQTHKSADNDEYNVVPSEDEFDQDTQSLGENNNEEDDTSIHLIKAFGSTLQQEELQEVTDQQGLSPRGRLNSKQANNNTSANSSRPNTRSRSRGF</sequence>
<feature type="region of interest" description="Disordered" evidence="1">
    <location>
        <begin position="364"/>
        <end position="552"/>
    </location>
</feature>
<feature type="compositionally biased region" description="Polar residues" evidence="1">
    <location>
        <begin position="224"/>
        <end position="239"/>
    </location>
</feature>
<keyword evidence="3" id="KW-1185">Reference proteome</keyword>
<feature type="compositionally biased region" description="Basic and acidic residues" evidence="1">
    <location>
        <begin position="240"/>
        <end position="249"/>
    </location>
</feature>
<dbReference type="HOGENOM" id="CLU_493834_0_0_1"/>
<reference evidence="2" key="2">
    <citation type="submission" date="2015-06" db="UniProtKB">
        <authorList>
            <consortium name="EnsemblPlants"/>
        </authorList>
    </citation>
    <scope>IDENTIFICATION</scope>
    <source>
        <strain evidence="2">DM1-3 516 R44</strain>
    </source>
</reference>
<evidence type="ECO:0000313" key="2">
    <source>
        <dbReference type="EnsemblPlants" id="PGSC0003DMT400089306"/>
    </source>
</evidence>
<evidence type="ECO:0000313" key="3">
    <source>
        <dbReference type="Proteomes" id="UP000011115"/>
    </source>
</evidence>
<feature type="region of interest" description="Disordered" evidence="1">
    <location>
        <begin position="218"/>
        <end position="249"/>
    </location>
</feature>
<feature type="compositionally biased region" description="Polar residues" evidence="1">
    <location>
        <begin position="1"/>
        <end position="23"/>
    </location>
</feature>
<feature type="compositionally biased region" description="Basic residues" evidence="1">
    <location>
        <begin position="425"/>
        <end position="434"/>
    </location>
</feature>